<dbReference type="AlphaFoldDB" id="A0A6P8DIG4"/>
<evidence type="ECO:0000313" key="4">
    <source>
        <dbReference type="RefSeq" id="XP_031397122.1"/>
    </source>
</evidence>
<dbReference type="InterPro" id="IPR029058">
    <property type="entry name" value="AB_hydrolase_fold"/>
</dbReference>
<keyword evidence="3" id="KW-1185">Reference proteome</keyword>
<dbReference type="Proteomes" id="UP000515151">
    <property type="component" value="Chromosome 5"/>
</dbReference>
<feature type="transmembrane region" description="Helical" evidence="1">
    <location>
        <begin position="117"/>
        <end position="136"/>
    </location>
</feature>
<feature type="domain" description="AB hydrolase-1" evidence="2">
    <location>
        <begin position="206"/>
        <end position="471"/>
    </location>
</feature>
<evidence type="ECO:0000259" key="2">
    <source>
        <dbReference type="Pfam" id="PF00561"/>
    </source>
</evidence>
<evidence type="ECO:0000256" key="1">
    <source>
        <dbReference type="SAM" id="Phobius"/>
    </source>
</evidence>
<dbReference type="GeneID" id="116208056"/>
<dbReference type="InterPro" id="IPR000073">
    <property type="entry name" value="AB_hydrolase_1"/>
</dbReference>
<keyword evidence="1" id="KW-0812">Transmembrane</keyword>
<dbReference type="PANTHER" id="PTHR45763">
    <property type="entry name" value="HYDROLASE, ALPHA/BETA FOLD FAMILY PROTEIN, EXPRESSED-RELATED"/>
    <property type="match status" value="1"/>
</dbReference>
<dbReference type="PANTHER" id="PTHR45763:SF8">
    <property type="entry name" value="ALPHA_BETA-HYDROLASES SUPERFAMILY PROTEIN"/>
    <property type="match status" value="1"/>
</dbReference>
<dbReference type="Pfam" id="PF00561">
    <property type="entry name" value="Abhydrolase_1"/>
    <property type="match status" value="1"/>
</dbReference>
<proteinExistence type="predicted"/>
<dbReference type="RefSeq" id="XP_031397122.1">
    <property type="nucleotide sequence ID" value="XM_031541262.1"/>
</dbReference>
<evidence type="ECO:0000313" key="3">
    <source>
        <dbReference type="Proteomes" id="UP000515151"/>
    </source>
</evidence>
<dbReference type="Gene3D" id="3.40.50.1820">
    <property type="entry name" value="alpha/beta hydrolase"/>
    <property type="match status" value="1"/>
</dbReference>
<keyword evidence="1" id="KW-1133">Transmembrane helix</keyword>
<name>A0A6P8DIG4_PUNGR</name>
<keyword evidence="1" id="KW-0472">Membrane</keyword>
<reference evidence="3" key="1">
    <citation type="journal article" date="2020" name="Plant Biotechnol. J.">
        <title>The pomegranate (Punica granatum L.) draft genome dissects genetic divergence between soft- and hard-seeded cultivars.</title>
        <authorList>
            <person name="Luo X."/>
            <person name="Li H."/>
            <person name="Wu Z."/>
            <person name="Yao W."/>
            <person name="Zhao P."/>
            <person name="Cao D."/>
            <person name="Yu H."/>
            <person name="Li K."/>
            <person name="Poudel K."/>
            <person name="Zhao D."/>
            <person name="Zhang F."/>
            <person name="Xia X."/>
            <person name="Chen L."/>
            <person name="Wang Q."/>
            <person name="Jing D."/>
            <person name="Cao S."/>
        </authorList>
    </citation>
    <scope>NUCLEOTIDE SEQUENCE [LARGE SCALE GENOMIC DNA]</scope>
    <source>
        <strain evidence="3">cv. Tunisia</strain>
    </source>
</reference>
<accession>A0A6P8DIG4</accession>
<reference evidence="4" key="2">
    <citation type="submission" date="2025-08" db="UniProtKB">
        <authorList>
            <consortium name="RefSeq"/>
        </authorList>
    </citation>
    <scope>IDENTIFICATION</scope>
    <source>
        <tissue evidence="4">Leaf</tissue>
    </source>
</reference>
<gene>
    <name evidence="4" type="primary">LOC116208056</name>
</gene>
<organism evidence="3 4">
    <name type="scientific">Punica granatum</name>
    <name type="common">Pomegranate</name>
    <dbReference type="NCBI Taxonomy" id="22663"/>
    <lineage>
        <taxon>Eukaryota</taxon>
        <taxon>Viridiplantae</taxon>
        <taxon>Streptophyta</taxon>
        <taxon>Embryophyta</taxon>
        <taxon>Tracheophyta</taxon>
        <taxon>Spermatophyta</taxon>
        <taxon>Magnoliopsida</taxon>
        <taxon>eudicotyledons</taxon>
        <taxon>Gunneridae</taxon>
        <taxon>Pentapetalae</taxon>
        <taxon>rosids</taxon>
        <taxon>malvids</taxon>
        <taxon>Myrtales</taxon>
        <taxon>Lythraceae</taxon>
        <taxon>Punica</taxon>
    </lineage>
</organism>
<dbReference type="OrthoDB" id="294702at2759"/>
<dbReference type="SUPFAM" id="SSF53474">
    <property type="entry name" value="alpha/beta-Hydrolases"/>
    <property type="match status" value="1"/>
</dbReference>
<protein>
    <submittedName>
        <fullName evidence="4">Uncharacterized protein LOC116208056 isoform X1</fullName>
    </submittedName>
</protein>
<sequence>MRMTEVRTATASSWHDELASLLDDSVAHDPLEVRKPGYVSPGDDSVESESVKEQAKEFVKAWAEMMLDLAKGFKDIAEQSLMTDDSFVVQKLGKPCAKVTGKLSFLNEYLPEDRDPVHAWPVILFVVIVALAALGLNSGDDRTAALVKKVQVHPPSAARIQLPDGRHIAYDQLGIPADRARHTIIIPHPLLFSRLTGIPRVEAAVLEEYGVRLVTYDLPGFGESDPHPGRDLNSSAFDMLHLADAVGVGDKFWLLGYSSASMHVWAALKYIPHRVAGAAFIAPMINPYEPSMNKEERYGTWANWSRRRKLIYFLARRFPNFLSILYRRKFLSGEHGHVDDWLSFSMGQKDEALTNEEVFEEFWYRNVEESIRQGDIAPFVEESVLQVSNWGFKLADLQVQRKCHTKGLVPWLKSIYSQAECELTGFLGPIHVWQGMDDELVPPSMTDYITRVLRQATVHRLSNEGHFSYFFFCAECHRQILSTLFGAPQGPLEIQVVEDPIKPIDTMPE</sequence>